<organism evidence="3 4">
    <name type="scientific">Alectoria fallacina</name>
    <dbReference type="NCBI Taxonomy" id="1903189"/>
    <lineage>
        <taxon>Eukaryota</taxon>
        <taxon>Fungi</taxon>
        <taxon>Dikarya</taxon>
        <taxon>Ascomycota</taxon>
        <taxon>Pezizomycotina</taxon>
        <taxon>Lecanoromycetes</taxon>
        <taxon>OSLEUM clade</taxon>
        <taxon>Lecanoromycetidae</taxon>
        <taxon>Lecanorales</taxon>
        <taxon>Lecanorineae</taxon>
        <taxon>Parmeliaceae</taxon>
        <taxon>Alectoria</taxon>
    </lineage>
</organism>
<protein>
    <submittedName>
        <fullName evidence="3">Uncharacterized protein</fullName>
    </submittedName>
</protein>
<dbReference type="Proteomes" id="UP000664203">
    <property type="component" value="Unassembled WGS sequence"/>
</dbReference>
<comment type="caution">
    <text evidence="3">The sequence shown here is derived from an EMBL/GenBank/DDBJ whole genome shotgun (WGS) entry which is preliminary data.</text>
</comment>
<accession>A0A8H3EHW6</accession>
<feature type="coiled-coil region" evidence="1">
    <location>
        <begin position="688"/>
        <end position="715"/>
    </location>
</feature>
<feature type="region of interest" description="Disordered" evidence="2">
    <location>
        <begin position="486"/>
        <end position="512"/>
    </location>
</feature>
<evidence type="ECO:0000256" key="1">
    <source>
        <dbReference type="SAM" id="Coils"/>
    </source>
</evidence>
<keyword evidence="1" id="KW-0175">Coiled coil</keyword>
<reference evidence="3" key="1">
    <citation type="submission" date="2021-03" db="EMBL/GenBank/DDBJ databases">
        <authorList>
            <person name="Tagirdzhanova G."/>
        </authorList>
    </citation>
    <scope>NUCLEOTIDE SEQUENCE</scope>
</reference>
<proteinExistence type="predicted"/>
<evidence type="ECO:0000313" key="4">
    <source>
        <dbReference type="Proteomes" id="UP000664203"/>
    </source>
</evidence>
<dbReference type="AlphaFoldDB" id="A0A8H3EHW6"/>
<keyword evidence="4" id="KW-1185">Reference proteome</keyword>
<feature type="compositionally biased region" description="Basic and acidic residues" evidence="2">
    <location>
        <begin position="183"/>
        <end position="192"/>
    </location>
</feature>
<sequence length="866" mass="96027">MKYAQERVVDNSNPTFVRVEHMFWKRFDIDPGVWKYKYRIGHNDWPICDHNAKTEIDSSGEMYNVLRVEKAGPAIFQSPAMLPIFGSQSVSSQESHQISSLDSGSLSWQNSFHVKSQASLWHNLCLYIELTASAMANQDKPRVKLPGVIARKPIVPGPNSWAQPQQEQQRSSSGEQLGVGRVTNRDKYEHKPMPPPPPPDSSPHNKYLQAKAYIQPAIPLVNPAPKPQSQQKRAVTEPVAPKPLFAGRKLSVAKLRKKYSFSKAKDDPPEAEEMPTDQPFPTIQLSSEKAAEVLGLYLPPENKFDTPPVSAHSAPVLDPCCLSSDSEGRTASPARQVQSTPVPTRRYVRENDLPTPTITETPIALNRQAHEDPQNQNKNAKKAEDDAFPPGMLHPPRLGRYGNVGEIGLVEPIGMHRVESFSGIIENAESFLGNNGQMYAGSTAARSQSSMTQGLNTGDLLPPVIYSPSNYGGVWENDPAVGYSLPPFSPIPNGSPPNKETGRSGQPHNRGIPMSNDFGNGYGNGKYTDFHPGAYFNANTNPNPNTDRLSEYHRPFPSANSWVSGNSFASTNTPLSALLPPSWPNHHSNNSVPSPPQNQHDYQRPRSMSAAMARLELTLHHHIDSTAGSLSRLITDKHDKIVDQTIRRLENLEETVSKGFRNVKADFKDIRRDVGSLKGEFKDVAKSSDRVQEMLKGLDEKLDALEKVVEEHGCKCQLAVAERSPSEPESERQKQARSHRRTESAHGALGQGEQRQQHRSGASRSSTSARDSGNSHRAHRSNTINSQLGKRTSEERDTRMEYFAELGAARGPMPDLRDHPAYSGIQQGQSQMYEHDQNGLRSILNGLPYEHPSLSDGRWYQQAYGQ</sequence>
<feature type="region of interest" description="Disordered" evidence="2">
    <location>
        <begin position="720"/>
        <end position="796"/>
    </location>
</feature>
<feature type="region of interest" description="Disordered" evidence="2">
    <location>
        <begin position="579"/>
        <end position="606"/>
    </location>
</feature>
<evidence type="ECO:0000256" key="2">
    <source>
        <dbReference type="SAM" id="MobiDB-lite"/>
    </source>
</evidence>
<feature type="compositionally biased region" description="Low complexity" evidence="2">
    <location>
        <begin position="759"/>
        <end position="772"/>
    </location>
</feature>
<feature type="compositionally biased region" description="Polar residues" evidence="2">
    <location>
        <begin position="333"/>
        <end position="342"/>
    </location>
</feature>
<feature type="compositionally biased region" description="Low complexity" evidence="2">
    <location>
        <begin position="163"/>
        <end position="176"/>
    </location>
</feature>
<feature type="compositionally biased region" description="Polar residues" evidence="2">
    <location>
        <begin position="781"/>
        <end position="790"/>
    </location>
</feature>
<feature type="region of interest" description="Disordered" evidence="2">
    <location>
        <begin position="322"/>
        <end position="399"/>
    </location>
</feature>
<name>A0A8H3EHW6_9LECA</name>
<feature type="compositionally biased region" description="Polar residues" evidence="2">
    <location>
        <begin position="585"/>
        <end position="600"/>
    </location>
</feature>
<gene>
    <name evidence="3" type="ORF">ALECFALPRED_006265</name>
</gene>
<dbReference type="OrthoDB" id="5356168at2759"/>
<feature type="compositionally biased region" description="Basic and acidic residues" evidence="2">
    <location>
        <begin position="724"/>
        <end position="734"/>
    </location>
</feature>
<evidence type="ECO:0000313" key="3">
    <source>
        <dbReference type="EMBL" id="CAF9904307.1"/>
    </source>
</evidence>
<dbReference type="EMBL" id="CAJPDR010000004">
    <property type="protein sequence ID" value="CAF9904307.1"/>
    <property type="molecule type" value="Genomic_DNA"/>
</dbReference>
<feature type="region of interest" description="Disordered" evidence="2">
    <location>
        <begin position="154"/>
        <end position="206"/>
    </location>
</feature>